<evidence type="ECO:0000313" key="2">
    <source>
        <dbReference type="EMBL" id="RKF73844.1"/>
    </source>
</evidence>
<dbReference type="EMBL" id="MCBS01024249">
    <property type="protein sequence ID" value="RKF73844.1"/>
    <property type="molecule type" value="Genomic_DNA"/>
</dbReference>
<name>A0A420IH22_9PEZI</name>
<proteinExistence type="predicted"/>
<dbReference type="Proteomes" id="UP000285326">
    <property type="component" value="Unassembled WGS sequence"/>
</dbReference>
<organism evidence="2 3">
    <name type="scientific">Golovinomyces cichoracearum</name>
    <dbReference type="NCBI Taxonomy" id="62708"/>
    <lineage>
        <taxon>Eukaryota</taxon>
        <taxon>Fungi</taxon>
        <taxon>Dikarya</taxon>
        <taxon>Ascomycota</taxon>
        <taxon>Pezizomycotina</taxon>
        <taxon>Leotiomycetes</taxon>
        <taxon>Erysiphales</taxon>
        <taxon>Erysiphaceae</taxon>
        <taxon>Golovinomyces</taxon>
    </lineage>
</organism>
<accession>A0A420IH22</accession>
<protein>
    <submittedName>
        <fullName evidence="2">Uncharacterized protein</fullName>
    </submittedName>
</protein>
<sequence>MEPLDRFLCFPGSFRLFSAIPAPEDDDSRDNANDGNSFTRGKGNSHGFEAESRKKGLSSSIKGSGQKNEQD</sequence>
<gene>
    <name evidence="2" type="ORF">GcM1_242083</name>
</gene>
<comment type="caution">
    <text evidence="2">The sequence shown here is derived from an EMBL/GenBank/DDBJ whole genome shotgun (WGS) entry which is preliminary data.</text>
</comment>
<reference evidence="2 3" key="1">
    <citation type="journal article" date="2018" name="BMC Genomics">
        <title>Comparative genome analyses reveal sequence features reflecting distinct modes of host-adaptation between dicot and monocot powdery mildew.</title>
        <authorList>
            <person name="Wu Y."/>
            <person name="Ma X."/>
            <person name="Pan Z."/>
            <person name="Kale S.D."/>
            <person name="Song Y."/>
            <person name="King H."/>
            <person name="Zhang Q."/>
            <person name="Presley C."/>
            <person name="Deng X."/>
            <person name="Wei C.I."/>
            <person name="Xiao S."/>
        </authorList>
    </citation>
    <scope>NUCLEOTIDE SEQUENCE [LARGE SCALE GENOMIC DNA]</scope>
    <source>
        <strain evidence="2">UMSG1</strain>
    </source>
</reference>
<feature type="region of interest" description="Disordered" evidence="1">
    <location>
        <begin position="19"/>
        <end position="71"/>
    </location>
</feature>
<dbReference type="AlphaFoldDB" id="A0A420IH22"/>
<evidence type="ECO:0000256" key="1">
    <source>
        <dbReference type="SAM" id="MobiDB-lite"/>
    </source>
</evidence>
<evidence type="ECO:0000313" key="3">
    <source>
        <dbReference type="Proteomes" id="UP000285326"/>
    </source>
</evidence>